<feature type="transmembrane region" description="Helical" evidence="4">
    <location>
        <begin position="269"/>
        <end position="288"/>
    </location>
</feature>
<dbReference type="InterPro" id="IPR001173">
    <property type="entry name" value="Glyco_trans_2-like"/>
</dbReference>
<name>A0ABY0NAL9_9HYPH</name>
<dbReference type="SUPFAM" id="SSF53448">
    <property type="entry name" value="Nucleotide-diphospho-sugar transferases"/>
    <property type="match status" value="1"/>
</dbReference>
<dbReference type="CDD" id="cd02525">
    <property type="entry name" value="Succinoglycan_BP_ExoA"/>
    <property type="match status" value="1"/>
</dbReference>
<feature type="transmembrane region" description="Helical" evidence="4">
    <location>
        <begin position="294"/>
        <end position="314"/>
    </location>
</feature>
<dbReference type="Proteomes" id="UP000199468">
    <property type="component" value="Unassembled WGS sequence"/>
</dbReference>
<evidence type="ECO:0000313" key="7">
    <source>
        <dbReference type="Proteomes" id="UP000199468"/>
    </source>
</evidence>
<dbReference type="InterPro" id="IPR029044">
    <property type="entry name" value="Nucleotide-diphossugar_trans"/>
</dbReference>
<accession>A0ABY0NAL9</accession>
<keyword evidence="3" id="KW-0808">Transferase</keyword>
<feature type="transmembrane region" description="Helical" evidence="4">
    <location>
        <begin position="321"/>
        <end position="344"/>
    </location>
</feature>
<gene>
    <name evidence="6" type="ORF">SAMN05421844_10178</name>
</gene>
<keyword evidence="2" id="KW-0328">Glycosyltransferase</keyword>
<sequence>MTRSLAAEHNYRCAIGDHPNTAPPCRPTVSVIVPVYNEIDCLDRLVTDLLAQDYKRIVEFWFADGCSQDGTYETLLRLSEVDDRVRVIRNPKRGPAAGINLALELATGDIVNRLDAHARYDPDVVTNSVEALLATGAGGVGAIARPSAGKTLIGRAIVAAHKSPFGVGVAKFRRDGAEGWTDAIWNGCYWKHIVDRVGLLREDLHRAEDNDFNARIQGLGYGLYLSPAIRAWYLPRQTLRSLWRQYFANGIGVVRAARERPDAVSWRHFAPLALVLTLSCAALITIAWSEGLLGLIALLAYLGVLAFATLLAAARERGAHLLLLPVALATLHFSYGFGSLWALVVDPLAALFKRSRLV</sequence>
<dbReference type="EMBL" id="FNBZ01000001">
    <property type="protein sequence ID" value="SDF21646.1"/>
    <property type="molecule type" value="Genomic_DNA"/>
</dbReference>
<evidence type="ECO:0000256" key="1">
    <source>
        <dbReference type="ARBA" id="ARBA00006739"/>
    </source>
</evidence>
<dbReference type="Gene3D" id="3.90.550.10">
    <property type="entry name" value="Spore Coat Polysaccharide Biosynthesis Protein SpsA, Chain A"/>
    <property type="match status" value="1"/>
</dbReference>
<dbReference type="PANTHER" id="PTHR43630">
    <property type="entry name" value="POLY-BETA-1,6-N-ACETYL-D-GLUCOSAMINE SYNTHASE"/>
    <property type="match status" value="1"/>
</dbReference>
<evidence type="ECO:0000256" key="3">
    <source>
        <dbReference type="ARBA" id="ARBA00022679"/>
    </source>
</evidence>
<dbReference type="PANTHER" id="PTHR43630:SF1">
    <property type="entry name" value="POLY-BETA-1,6-N-ACETYL-D-GLUCOSAMINE SYNTHASE"/>
    <property type="match status" value="1"/>
</dbReference>
<comment type="caution">
    <text evidence="6">The sequence shown here is derived from an EMBL/GenBank/DDBJ whole genome shotgun (WGS) entry which is preliminary data.</text>
</comment>
<keyword evidence="4" id="KW-1133">Transmembrane helix</keyword>
<comment type="similarity">
    <text evidence="1">Belongs to the glycosyltransferase 2 family.</text>
</comment>
<keyword evidence="4" id="KW-0812">Transmembrane</keyword>
<feature type="domain" description="Glycosyltransferase 2-like" evidence="5">
    <location>
        <begin position="30"/>
        <end position="147"/>
    </location>
</feature>
<organism evidence="6 7">
    <name type="scientific">Bosea robiniae</name>
    <dbReference type="NCBI Taxonomy" id="1036780"/>
    <lineage>
        <taxon>Bacteria</taxon>
        <taxon>Pseudomonadati</taxon>
        <taxon>Pseudomonadota</taxon>
        <taxon>Alphaproteobacteria</taxon>
        <taxon>Hyphomicrobiales</taxon>
        <taxon>Boseaceae</taxon>
        <taxon>Bosea</taxon>
    </lineage>
</organism>
<protein>
    <submittedName>
        <fullName evidence="6">Glycosyltransferase, catalytic subunit of cellulose synthase and poly-beta-1,6-N-acetylglucosamine synthase</fullName>
    </submittedName>
</protein>
<reference evidence="6 7" key="1">
    <citation type="submission" date="2016-10" db="EMBL/GenBank/DDBJ databases">
        <authorList>
            <person name="Varghese N."/>
            <person name="Submissions S."/>
        </authorList>
    </citation>
    <scope>NUCLEOTIDE SEQUENCE [LARGE SCALE GENOMIC DNA]</scope>
    <source>
        <strain evidence="6 7">DSM 26672</strain>
    </source>
</reference>
<evidence type="ECO:0000256" key="4">
    <source>
        <dbReference type="SAM" id="Phobius"/>
    </source>
</evidence>
<proteinExistence type="inferred from homology"/>
<keyword evidence="4" id="KW-0472">Membrane</keyword>
<dbReference type="Pfam" id="PF00535">
    <property type="entry name" value="Glycos_transf_2"/>
    <property type="match status" value="1"/>
</dbReference>
<evidence type="ECO:0000256" key="2">
    <source>
        <dbReference type="ARBA" id="ARBA00022676"/>
    </source>
</evidence>
<evidence type="ECO:0000313" key="6">
    <source>
        <dbReference type="EMBL" id="SDF21646.1"/>
    </source>
</evidence>
<evidence type="ECO:0000259" key="5">
    <source>
        <dbReference type="Pfam" id="PF00535"/>
    </source>
</evidence>
<keyword evidence="7" id="KW-1185">Reference proteome</keyword>
<dbReference type="RefSeq" id="WP_091855377.1">
    <property type="nucleotide sequence ID" value="NZ_FNBZ01000001.1"/>
</dbReference>